<keyword evidence="1" id="KW-0560">Oxidoreductase</keyword>
<dbReference type="PANTHER" id="PTHR43625">
    <property type="entry name" value="AFLATOXIN B1 ALDEHYDE REDUCTASE"/>
    <property type="match status" value="1"/>
</dbReference>
<feature type="domain" description="NADP-dependent oxidoreductase" evidence="2">
    <location>
        <begin position="15"/>
        <end position="304"/>
    </location>
</feature>
<evidence type="ECO:0000313" key="4">
    <source>
        <dbReference type="Proteomes" id="UP001161406"/>
    </source>
</evidence>
<evidence type="ECO:0000256" key="1">
    <source>
        <dbReference type="ARBA" id="ARBA00023002"/>
    </source>
</evidence>
<evidence type="ECO:0000259" key="2">
    <source>
        <dbReference type="Pfam" id="PF00248"/>
    </source>
</evidence>
<accession>A0ABQ5UNV0</accession>
<dbReference type="Pfam" id="PF00248">
    <property type="entry name" value="Aldo_ket_red"/>
    <property type="match status" value="1"/>
</dbReference>
<protein>
    <submittedName>
        <fullName evidence="3">Oxidoreductase</fullName>
    </submittedName>
</protein>
<dbReference type="PANTHER" id="PTHR43625:SF99">
    <property type="entry name" value="ALDO-KETO REDUCTASE 1-RELATED"/>
    <property type="match status" value="1"/>
</dbReference>
<dbReference type="InterPro" id="IPR023210">
    <property type="entry name" value="NADP_OxRdtase_dom"/>
</dbReference>
<name>A0ABQ5UNV0_9HYPH</name>
<dbReference type="CDD" id="cd19076">
    <property type="entry name" value="AKR_AKR13A_13D"/>
    <property type="match status" value="1"/>
</dbReference>
<dbReference type="Gene3D" id="3.20.20.100">
    <property type="entry name" value="NADP-dependent oxidoreductase domain"/>
    <property type="match status" value="1"/>
</dbReference>
<keyword evidence="4" id="KW-1185">Reference proteome</keyword>
<dbReference type="InterPro" id="IPR036812">
    <property type="entry name" value="NAD(P)_OxRdtase_dom_sf"/>
</dbReference>
<dbReference type="EMBL" id="BSNG01000004">
    <property type="protein sequence ID" value="GLQ12416.1"/>
    <property type="molecule type" value="Genomic_DNA"/>
</dbReference>
<gene>
    <name evidence="3" type="ORF">GCM10007913_43490</name>
</gene>
<dbReference type="RefSeq" id="WP_284394362.1">
    <property type="nucleotide sequence ID" value="NZ_BSNG01000004.1"/>
</dbReference>
<proteinExistence type="predicted"/>
<evidence type="ECO:0000313" key="3">
    <source>
        <dbReference type="EMBL" id="GLQ12416.1"/>
    </source>
</evidence>
<sequence length="323" mass="35644">MHKRKLGRNGPDVSAIGYGAMGFHLAYGAADAQAGLDLIKRAYDLGVTFFDTAELYGWGENEKFIGEAVKGFRDDIVIATKFGFTHENGNYGVNSRPDHIRDVTENSLRYLGVEQIDILYQHRVDPNVPIEDVAGTVRDLIAEGKVKYFGLSEAGPQTIRKAHAVQPVTVLQTEYSVFERDVETVLPTTRELGIGFVAYSPLGRGFLTGAVKPSSEYEDSDMRRFDPRWQPGNFEKNLDAVGQLGELAREKDITVSQLALAWLLAQGDDIVPIPGTRRIERLEENTAAAEIKLSADDLARIRGILPDGAFGARYAGDMVPNWI</sequence>
<reference evidence="3" key="1">
    <citation type="journal article" date="2014" name="Int. J. Syst. Evol. Microbiol.">
        <title>Complete genome of a new Firmicutes species belonging to the dominant human colonic microbiota ('Ruminococcus bicirculans') reveals two chromosomes and a selective capacity to utilize plant glucans.</title>
        <authorList>
            <consortium name="NISC Comparative Sequencing Program"/>
            <person name="Wegmann U."/>
            <person name="Louis P."/>
            <person name="Goesmann A."/>
            <person name="Henrissat B."/>
            <person name="Duncan S.H."/>
            <person name="Flint H.J."/>
        </authorList>
    </citation>
    <scope>NUCLEOTIDE SEQUENCE</scope>
    <source>
        <strain evidence="3">NBRC 103855</strain>
    </source>
</reference>
<dbReference type="Proteomes" id="UP001161406">
    <property type="component" value="Unassembled WGS sequence"/>
</dbReference>
<dbReference type="SUPFAM" id="SSF51430">
    <property type="entry name" value="NAD(P)-linked oxidoreductase"/>
    <property type="match status" value="1"/>
</dbReference>
<dbReference type="InterPro" id="IPR050791">
    <property type="entry name" value="Aldo-Keto_reductase"/>
</dbReference>
<comment type="caution">
    <text evidence="3">The sequence shown here is derived from an EMBL/GenBank/DDBJ whole genome shotgun (WGS) entry which is preliminary data.</text>
</comment>
<organism evidence="3 4">
    <name type="scientific">Devosia yakushimensis</name>
    <dbReference type="NCBI Taxonomy" id="470028"/>
    <lineage>
        <taxon>Bacteria</taxon>
        <taxon>Pseudomonadati</taxon>
        <taxon>Pseudomonadota</taxon>
        <taxon>Alphaproteobacteria</taxon>
        <taxon>Hyphomicrobiales</taxon>
        <taxon>Devosiaceae</taxon>
        <taxon>Devosia</taxon>
    </lineage>
</organism>
<reference evidence="3" key="2">
    <citation type="submission" date="2023-01" db="EMBL/GenBank/DDBJ databases">
        <title>Draft genome sequence of Devosia yakushimensis strain NBRC 103855.</title>
        <authorList>
            <person name="Sun Q."/>
            <person name="Mori K."/>
        </authorList>
    </citation>
    <scope>NUCLEOTIDE SEQUENCE</scope>
    <source>
        <strain evidence="3">NBRC 103855</strain>
    </source>
</reference>